<dbReference type="EMBL" id="BSXT01002051">
    <property type="protein sequence ID" value="GMF46856.1"/>
    <property type="molecule type" value="Genomic_DNA"/>
</dbReference>
<dbReference type="AlphaFoldDB" id="A0A9W6XWM2"/>
<evidence type="ECO:0000256" key="2">
    <source>
        <dbReference type="SAM" id="SignalP"/>
    </source>
</evidence>
<reference evidence="3" key="1">
    <citation type="submission" date="2023-04" db="EMBL/GenBank/DDBJ databases">
        <title>Phytophthora fragariaefolia NBRC 109709.</title>
        <authorList>
            <person name="Ichikawa N."/>
            <person name="Sato H."/>
            <person name="Tonouchi N."/>
        </authorList>
    </citation>
    <scope>NUCLEOTIDE SEQUENCE</scope>
    <source>
        <strain evidence="3">NBRC 109709</strain>
    </source>
</reference>
<feature type="signal peptide" evidence="2">
    <location>
        <begin position="1"/>
        <end position="19"/>
    </location>
</feature>
<protein>
    <submittedName>
        <fullName evidence="3">Unnamed protein product</fullName>
    </submittedName>
</protein>
<feature type="region of interest" description="Disordered" evidence="1">
    <location>
        <begin position="51"/>
        <end position="77"/>
    </location>
</feature>
<proteinExistence type="predicted"/>
<feature type="chain" id="PRO_5040835654" evidence="2">
    <location>
        <begin position="20"/>
        <end position="139"/>
    </location>
</feature>
<comment type="caution">
    <text evidence="3">The sequence shown here is derived from an EMBL/GenBank/DDBJ whole genome shotgun (WGS) entry which is preliminary data.</text>
</comment>
<organism evidence="3 4">
    <name type="scientific">Phytophthora fragariaefolia</name>
    <dbReference type="NCBI Taxonomy" id="1490495"/>
    <lineage>
        <taxon>Eukaryota</taxon>
        <taxon>Sar</taxon>
        <taxon>Stramenopiles</taxon>
        <taxon>Oomycota</taxon>
        <taxon>Peronosporomycetes</taxon>
        <taxon>Peronosporales</taxon>
        <taxon>Peronosporaceae</taxon>
        <taxon>Phytophthora</taxon>
    </lineage>
</organism>
<sequence length="139" mass="12604">MFTRLASIWAASVAGGTAGGGTRFSPLFFVTAQGAANGETQRVGRGAVGAAAAGGDDAGGGGAGARGRGGTRRDGGAVGNGAGGGAAVVVGGGAGGADAATGCCALASATAQGAESGGTERGGVIHITAVKAMLAVENV</sequence>
<gene>
    <name evidence="3" type="ORF">Pfra01_001742200</name>
</gene>
<name>A0A9W6XWM2_9STRA</name>
<accession>A0A9W6XWM2</accession>
<keyword evidence="4" id="KW-1185">Reference proteome</keyword>
<evidence type="ECO:0000313" key="3">
    <source>
        <dbReference type="EMBL" id="GMF46856.1"/>
    </source>
</evidence>
<evidence type="ECO:0000256" key="1">
    <source>
        <dbReference type="SAM" id="MobiDB-lite"/>
    </source>
</evidence>
<feature type="compositionally biased region" description="Gly residues" evidence="1">
    <location>
        <begin position="56"/>
        <end position="68"/>
    </location>
</feature>
<keyword evidence="2" id="KW-0732">Signal</keyword>
<evidence type="ECO:0000313" key="4">
    <source>
        <dbReference type="Proteomes" id="UP001165121"/>
    </source>
</evidence>
<dbReference type="Proteomes" id="UP001165121">
    <property type="component" value="Unassembled WGS sequence"/>
</dbReference>